<dbReference type="STRING" id="576117.SAMN04488138_109154"/>
<name>A0A1I3TY96_9RHOB</name>
<feature type="region of interest" description="Disordered" evidence="1">
    <location>
        <begin position="93"/>
        <end position="121"/>
    </location>
</feature>
<keyword evidence="4" id="KW-0540">Nuclease</keyword>
<evidence type="ECO:0000256" key="2">
    <source>
        <dbReference type="SAM" id="SignalP"/>
    </source>
</evidence>
<feature type="domain" description="Endonuclease/exonuclease/phosphatase" evidence="3">
    <location>
        <begin position="45"/>
        <end position="324"/>
    </location>
</feature>
<keyword evidence="4" id="KW-0378">Hydrolase</keyword>
<proteinExistence type="predicted"/>
<dbReference type="Proteomes" id="UP000183299">
    <property type="component" value="Unassembled WGS sequence"/>
</dbReference>
<feature type="compositionally biased region" description="Basic and acidic residues" evidence="1">
    <location>
        <begin position="102"/>
        <end position="114"/>
    </location>
</feature>
<dbReference type="OrthoDB" id="292013at2"/>
<evidence type="ECO:0000313" key="4">
    <source>
        <dbReference type="EMBL" id="SFJ75612.1"/>
    </source>
</evidence>
<keyword evidence="4" id="KW-0269">Exonuclease</keyword>
<evidence type="ECO:0000256" key="1">
    <source>
        <dbReference type="SAM" id="MobiDB-lite"/>
    </source>
</evidence>
<evidence type="ECO:0000313" key="5">
    <source>
        <dbReference type="Proteomes" id="UP000183299"/>
    </source>
</evidence>
<accession>A0A1I3TY96</accession>
<organism evidence="4 5">
    <name type="scientific">Celeribacter halophilus</name>
    <dbReference type="NCBI Taxonomy" id="576117"/>
    <lineage>
        <taxon>Bacteria</taxon>
        <taxon>Pseudomonadati</taxon>
        <taxon>Pseudomonadota</taxon>
        <taxon>Alphaproteobacteria</taxon>
        <taxon>Rhodobacterales</taxon>
        <taxon>Roseobacteraceae</taxon>
        <taxon>Celeribacter</taxon>
    </lineage>
</organism>
<dbReference type="GO" id="GO:0004519">
    <property type="term" value="F:endonuclease activity"/>
    <property type="evidence" value="ECO:0007669"/>
    <property type="project" value="UniProtKB-KW"/>
</dbReference>
<dbReference type="InterPro" id="IPR005135">
    <property type="entry name" value="Endo/exonuclease/phosphatase"/>
</dbReference>
<feature type="region of interest" description="Disordered" evidence="1">
    <location>
        <begin position="263"/>
        <end position="297"/>
    </location>
</feature>
<protein>
    <submittedName>
        <fullName evidence="4">Endonuclease/Exonuclease/phosphatase family protein</fullName>
    </submittedName>
</protein>
<feature type="signal peptide" evidence="2">
    <location>
        <begin position="1"/>
        <end position="17"/>
    </location>
</feature>
<keyword evidence="5" id="KW-1185">Reference proteome</keyword>
<reference evidence="4 5" key="1">
    <citation type="submission" date="2016-10" db="EMBL/GenBank/DDBJ databases">
        <authorList>
            <person name="de Groot N.N."/>
        </authorList>
    </citation>
    <scope>NUCLEOTIDE SEQUENCE [LARGE SCALE GENOMIC DNA]</scope>
    <source>
        <strain evidence="4 5">CGMCC 1.8891</strain>
    </source>
</reference>
<keyword evidence="4" id="KW-0255">Endonuclease</keyword>
<evidence type="ECO:0000259" key="3">
    <source>
        <dbReference type="Pfam" id="PF03372"/>
    </source>
</evidence>
<dbReference type="AlphaFoldDB" id="A0A1I3TY96"/>
<sequence length="346" mass="38369">MRWLALVLLLMPLGTAAQERLRVATWTVELTRNGPGLLLRDILKGDDPQIRAAQDHIRVVSPDILLLTGFDTDFDGHGLRAFAQDLDYPAIFTHPGNSGRPTGRDLDKDGRFGEPEDAQSYGEFTGQGGMALLSRLPIAAQEVRDFSEMLWRDLPEAALPEGYFDDDDLEILRLSSHAHWDVPVMWNGAPLHLFSYTATSPVFDGEEDRNGRRNADETRFWLHYLDGGLPLSSPEGDFVILGDSNLDPYDGDGRREVMHALLSDPRIQDPQPRAQRGPVANPGHLGDPALDTADWDDPQPGNLRVDYVLPSSGLEVLDAGVAWVDAANEKNTFRHGLVWVDLARLP</sequence>
<feature type="chain" id="PRO_5010209576" evidence="2">
    <location>
        <begin position="18"/>
        <end position="346"/>
    </location>
</feature>
<dbReference type="GO" id="GO:0004527">
    <property type="term" value="F:exonuclease activity"/>
    <property type="evidence" value="ECO:0007669"/>
    <property type="project" value="UniProtKB-KW"/>
</dbReference>
<dbReference type="Gene3D" id="3.60.10.10">
    <property type="entry name" value="Endonuclease/exonuclease/phosphatase"/>
    <property type="match status" value="1"/>
</dbReference>
<dbReference type="SUPFAM" id="SSF56219">
    <property type="entry name" value="DNase I-like"/>
    <property type="match status" value="1"/>
</dbReference>
<dbReference type="Pfam" id="PF03372">
    <property type="entry name" value="Exo_endo_phos"/>
    <property type="match status" value="1"/>
</dbReference>
<dbReference type="EMBL" id="FORY01000009">
    <property type="protein sequence ID" value="SFJ75612.1"/>
    <property type="molecule type" value="Genomic_DNA"/>
</dbReference>
<dbReference type="InterPro" id="IPR036691">
    <property type="entry name" value="Endo/exonu/phosph_ase_sf"/>
</dbReference>
<keyword evidence="2" id="KW-0732">Signal</keyword>
<gene>
    <name evidence="4" type="ORF">SAMN04488138_109154</name>
</gene>